<keyword evidence="7" id="KW-1185">Reference proteome</keyword>
<dbReference type="GO" id="GO:0003824">
    <property type="term" value="F:catalytic activity"/>
    <property type="evidence" value="ECO:0007669"/>
    <property type="project" value="InterPro"/>
</dbReference>
<organism evidence="6 7">
    <name type="scientific">Micromonospora nigra</name>
    <dbReference type="NCBI Taxonomy" id="145857"/>
    <lineage>
        <taxon>Bacteria</taxon>
        <taxon>Bacillati</taxon>
        <taxon>Actinomycetota</taxon>
        <taxon>Actinomycetes</taxon>
        <taxon>Micromonosporales</taxon>
        <taxon>Micromonosporaceae</taxon>
        <taxon>Micromonospora</taxon>
    </lineage>
</organism>
<feature type="region of interest" description="Disordered" evidence="4">
    <location>
        <begin position="597"/>
        <end position="625"/>
    </location>
</feature>
<dbReference type="InterPro" id="IPR009081">
    <property type="entry name" value="PP-bd_ACP"/>
</dbReference>
<dbReference type="InterPro" id="IPR000873">
    <property type="entry name" value="AMP-dep_synth/lig_dom"/>
</dbReference>
<dbReference type="PANTHER" id="PTHR45527:SF1">
    <property type="entry name" value="FATTY ACID SYNTHASE"/>
    <property type="match status" value="1"/>
</dbReference>
<dbReference type="InterPro" id="IPR023213">
    <property type="entry name" value="CAT-like_dom_sf"/>
</dbReference>
<dbReference type="GO" id="GO:0005737">
    <property type="term" value="C:cytoplasm"/>
    <property type="evidence" value="ECO:0007669"/>
    <property type="project" value="TreeGrafter"/>
</dbReference>
<name>A0A1C6RBD1_9ACTN</name>
<dbReference type="GO" id="GO:0008610">
    <property type="term" value="P:lipid biosynthetic process"/>
    <property type="evidence" value="ECO:0007669"/>
    <property type="project" value="UniProtKB-ARBA"/>
</dbReference>
<dbReference type="Pfam" id="PF00550">
    <property type="entry name" value="PP-binding"/>
    <property type="match status" value="1"/>
</dbReference>
<accession>A0A1C6RBD1</accession>
<sequence length="1124" mass="117852">MSVFEFPASAAQRRMWLLDQLDPGQPTYHVGWAVWLDGFLDTAALDGAWAAVVRRHEILRTTFRANGGRPVQVIDESARASALEVVLLDHLPEADREAAARTALREHARTPLPLERGPLTRVRLLRLGPQRHVLALVAHHAIVDGWSMRLLFDELSADYEALRAGRPAASVEPPLQYADFALWEREHADAGGHAEAERFWPAELAGAPPEVPLPVDHPYPDRLSPAAAEVAVPVDGELAGALRRLAGARGSTLFTVLLTAYAALLSRLSGADEVLVGVPVAGRTRIETEPMLGLFANTVAIRAVLHGDPTLAELLDRLHAATARAQAHQDLPFARVVELCRPQRHPSRAPLVQVMCTVEESLPPFGRGALRWRPELVPTGTGKFELELAAVTGPDELTVTLRYLTDLFTPQGAGRLADALAAILTALATAPQTRVCDVDVLAPATADLVTRVWPAAGSGSVPPPGSTAAALVATIDAGDRTVIRGDDVTLTGTELRGLTARIAAGLRGLGVRAQDTVGIVLPRGARPLPALLGVWWIGAAYLPLDPTHPPHRLHGMLTDAGVRVVVTDSRAVPAPLLAELAASVTLLDLTAGEATAAARRDDAGHPPADTAAGEAPDDTATEPAVGQPCAVPATAAAYVLFTSGSTGRPKAVTVTQGAVAHLLHAFRELIPLGPADRVVSVSPFAFDIALLDLLLPLLCGAPVVVAGDDDVIDGNRLRRLLTTTGATMLQATPTTWRMLVAAGGVPAGVRLRLSGGEALPRALADALAEPGTRLWNLYGPTETTVYSTGAQVQPGSAPPDLGPAVAGSRVYVLDRWLRPVPPGVVGEICIGGAGVARGYAGAPGGTAERFVPDPFTPGGRLYRSGDLGRWLPNGRIEPLGRADRQVKVRGFRVETAEVEAVLRGHPQVRDAVVTAMSDVDNDGMRLVGYVVTDPAGTEPPAGLPEYARRFLPAHMVPAVLVALPELPRTSRGKLDLRALPRPEPGVGSGAAPVAARTPMERELAALVADLLGLPDPVGVADNFFVLGGHSVKATQLMARIWTAYGVDLPVRTLFDDPTVAGLAAAVSAAGATTHPGAAATRAGTAPAGTDATARSGGAGYLDTLTDDDVDDLLADLDRPSRWDG</sequence>
<dbReference type="Gene3D" id="2.30.38.10">
    <property type="entry name" value="Luciferase, Domain 3"/>
    <property type="match status" value="1"/>
</dbReference>
<dbReference type="CDD" id="cd05930">
    <property type="entry name" value="A_NRPS"/>
    <property type="match status" value="1"/>
</dbReference>
<dbReference type="CDD" id="cd19531">
    <property type="entry name" value="LCL_NRPS-like"/>
    <property type="match status" value="1"/>
</dbReference>
<dbReference type="RefSeq" id="WP_091075327.1">
    <property type="nucleotide sequence ID" value="NZ_FMHT01000003.1"/>
</dbReference>
<dbReference type="SMART" id="SM00823">
    <property type="entry name" value="PKS_PP"/>
    <property type="match status" value="1"/>
</dbReference>
<evidence type="ECO:0000256" key="1">
    <source>
        <dbReference type="ARBA" id="ARBA00001957"/>
    </source>
</evidence>
<dbReference type="PROSITE" id="PS00455">
    <property type="entry name" value="AMP_BINDING"/>
    <property type="match status" value="1"/>
</dbReference>
<dbReference type="GO" id="GO:0031177">
    <property type="term" value="F:phosphopantetheine binding"/>
    <property type="evidence" value="ECO:0007669"/>
    <property type="project" value="InterPro"/>
</dbReference>
<dbReference type="AlphaFoldDB" id="A0A1C6RBD1"/>
<dbReference type="Gene3D" id="3.30.559.30">
    <property type="entry name" value="Nonribosomal peptide synthetase, condensation domain"/>
    <property type="match status" value="1"/>
</dbReference>
<dbReference type="InterPro" id="IPR010071">
    <property type="entry name" value="AA_adenyl_dom"/>
</dbReference>
<dbReference type="OrthoDB" id="5476914at2"/>
<dbReference type="Pfam" id="PF00668">
    <property type="entry name" value="Condensation"/>
    <property type="match status" value="1"/>
</dbReference>
<dbReference type="Proteomes" id="UP000199699">
    <property type="component" value="Unassembled WGS sequence"/>
</dbReference>
<dbReference type="Gene3D" id="3.40.50.980">
    <property type="match status" value="2"/>
</dbReference>
<dbReference type="SUPFAM" id="SSF52777">
    <property type="entry name" value="CoA-dependent acyltransferases"/>
    <property type="match status" value="2"/>
</dbReference>
<dbReference type="InterPro" id="IPR045851">
    <property type="entry name" value="AMP-bd_C_sf"/>
</dbReference>
<gene>
    <name evidence="6" type="ORF">GA0070616_0449</name>
</gene>
<dbReference type="Pfam" id="PF00501">
    <property type="entry name" value="AMP-binding"/>
    <property type="match status" value="1"/>
</dbReference>
<dbReference type="InterPro" id="IPR020806">
    <property type="entry name" value="PKS_PP-bd"/>
</dbReference>
<dbReference type="EMBL" id="FMHT01000003">
    <property type="protein sequence ID" value="SCL14468.1"/>
    <property type="molecule type" value="Genomic_DNA"/>
</dbReference>
<evidence type="ECO:0000256" key="3">
    <source>
        <dbReference type="ARBA" id="ARBA00022553"/>
    </source>
</evidence>
<dbReference type="Gene3D" id="3.30.559.10">
    <property type="entry name" value="Chloramphenicol acetyltransferase-like domain"/>
    <property type="match status" value="1"/>
</dbReference>
<dbReference type="GO" id="GO:0044550">
    <property type="term" value="P:secondary metabolite biosynthetic process"/>
    <property type="evidence" value="ECO:0007669"/>
    <property type="project" value="TreeGrafter"/>
</dbReference>
<proteinExistence type="predicted"/>
<keyword evidence="2" id="KW-0596">Phosphopantetheine</keyword>
<evidence type="ECO:0000256" key="2">
    <source>
        <dbReference type="ARBA" id="ARBA00022450"/>
    </source>
</evidence>
<dbReference type="STRING" id="145857.GA0070616_0449"/>
<dbReference type="SUPFAM" id="SSF56801">
    <property type="entry name" value="Acetyl-CoA synthetase-like"/>
    <property type="match status" value="1"/>
</dbReference>
<evidence type="ECO:0000313" key="7">
    <source>
        <dbReference type="Proteomes" id="UP000199699"/>
    </source>
</evidence>
<protein>
    <submittedName>
        <fullName evidence="6">Amino acid adenylation domain-containing protein</fullName>
    </submittedName>
</protein>
<dbReference type="PROSITE" id="PS50075">
    <property type="entry name" value="CARRIER"/>
    <property type="match status" value="1"/>
</dbReference>
<reference evidence="6 7" key="1">
    <citation type="submission" date="2016-06" db="EMBL/GenBank/DDBJ databases">
        <authorList>
            <person name="Kjaerup R.B."/>
            <person name="Dalgaard T.S."/>
            <person name="Juul-Madsen H.R."/>
        </authorList>
    </citation>
    <scope>NUCLEOTIDE SEQUENCE [LARGE SCALE GENOMIC DNA]</scope>
    <source>
        <strain evidence="6 7">DSM 43818</strain>
    </source>
</reference>
<dbReference type="Gene3D" id="3.30.300.30">
    <property type="match status" value="1"/>
</dbReference>
<dbReference type="InterPro" id="IPR025110">
    <property type="entry name" value="AMP-bd_C"/>
</dbReference>
<dbReference type="InterPro" id="IPR036736">
    <property type="entry name" value="ACP-like_sf"/>
</dbReference>
<dbReference type="GO" id="GO:0043041">
    <property type="term" value="P:amino acid activation for nonribosomal peptide biosynthetic process"/>
    <property type="evidence" value="ECO:0007669"/>
    <property type="project" value="TreeGrafter"/>
</dbReference>
<dbReference type="SUPFAM" id="SSF47336">
    <property type="entry name" value="ACP-like"/>
    <property type="match status" value="1"/>
</dbReference>
<keyword evidence="3" id="KW-0597">Phosphoprotein</keyword>
<dbReference type="Pfam" id="PF13193">
    <property type="entry name" value="AMP-binding_C"/>
    <property type="match status" value="1"/>
</dbReference>
<dbReference type="InterPro" id="IPR020845">
    <property type="entry name" value="AMP-binding_CS"/>
</dbReference>
<dbReference type="NCBIfam" id="TIGR01733">
    <property type="entry name" value="AA-adenyl-dom"/>
    <property type="match status" value="1"/>
</dbReference>
<evidence type="ECO:0000259" key="5">
    <source>
        <dbReference type="PROSITE" id="PS50075"/>
    </source>
</evidence>
<feature type="domain" description="Carrier" evidence="5">
    <location>
        <begin position="994"/>
        <end position="1070"/>
    </location>
</feature>
<dbReference type="FunFam" id="2.30.38.10:FF:000001">
    <property type="entry name" value="Non-ribosomal peptide synthetase PvdI"/>
    <property type="match status" value="1"/>
</dbReference>
<dbReference type="Gene3D" id="1.10.1200.10">
    <property type="entry name" value="ACP-like"/>
    <property type="match status" value="1"/>
</dbReference>
<evidence type="ECO:0000313" key="6">
    <source>
        <dbReference type="EMBL" id="SCL14468.1"/>
    </source>
</evidence>
<dbReference type="InterPro" id="IPR001242">
    <property type="entry name" value="Condensation_dom"/>
</dbReference>
<evidence type="ECO:0000256" key="4">
    <source>
        <dbReference type="SAM" id="MobiDB-lite"/>
    </source>
</evidence>
<dbReference type="PANTHER" id="PTHR45527">
    <property type="entry name" value="NONRIBOSOMAL PEPTIDE SYNTHETASE"/>
    <property type="match status" value="1"/>
</dbReference>
<dbReference type="FunFam" id="1.10.1200.10:FF:000005">
    <property type="entry name" value="Nonribosomal peptide synthetase 1"/>
    <property type="match status" value="1"/>
</dbReference>
<comment type="cofactor">
    <cofactor evidence="1">
        <name>pantetheine 4'-phosphate</name>
        <dbReference type="ChEBI" id="CHEBI:47942"/>
    </cofactor>
</comment>